<dbReference type="EMBL" id="CP004387">
    <property type="protein sequence ID" value="AJD46679.1"/>
    <property type="molecule type" value="Genomic_DNA"/>
</dbReference>
<evidence type="ECO:0008006" key="3">
    <source>
        <dbReference type="Google" id="ProtNLM"/>
    </source>
</evidence>
<gene>
    <name evidence="1" type="ORF">S7S_01275</name>
</gene>
<name>A0A0B4XF70_9GAMM</name>
<protein>
    <recommendedName>
        <fullName evidence="3">Ligand-binding SRPBCC domain-containing protein</fullName>
    </recommendedName>
</protein>
<dbReference type="AlphaFoldDB" id="A0A0B4XF70"/>
<dbReference type="RefSeq" id="WP_008736206.1">
    <property type="nucleotide sequence ID" value="NZ_CP004387.1"/>
</dbReference>
<dbReference type="InterPro" id="IPR023393">
    <property type="entry name" value="START-like_dom_sf"/>
</dbReference>
<proteinExistence type="predicted"/>
<keyword evidence="2" id="KW-1185">Reference proteome</keyword>
<sequence length="158" mass="18304">MSKPISLRFESRLGASPARIWRWITSVEGIATELRPVLRMTTPRRVQSIEDLDLQPGKRLFRSYVFLLGVLPIDVSDMTLLEIEPGRGFVEQSPMGSMALWRHARRILPCADQPGMHRLVDELTFQPRWMAPVVGWFIRRVFLHRHRVLRAHLDGGQN</sequence>
<dbReference type="STRING" id="391936.S7S_01275"/>
<dbReference type="SUPFAM" id="SSF55961">
    <property type="entry name" value="Bet v1-like"/>
    <property type="match status" value="1"/>
</dbReference>
<dbReference type="Proteomes" id="UP000006764">
    <property type="component" value="Chromosome"/>
</dbReference>
<organism evidence="1 2">
    <name type="scientific">Isoalcanivorax pacificus W11-5</name>
    <dbReference type="NCBI Taxonomy" id="391936"/>
    <lineage>
        <taxon>Bacteria</taxon>
        <taxon>Pseudomonadati</taxon>
        <taxon>Pseudomonadota</taxon>
        <taxon>Gammaproteobacteria</taxon>
        <taxon>Oceanospirillales</taxon>
        <taxon>Alcanivoracaceae</taxon>
        <taxon>Isoalcanivorax</taxon>
    </lineage>
</organism>
<evidence type="ECO:0000313" key="1">
    <source>
        <dbReference type="EMBL" id="AJD46679.1"/>
    </source>
</evidence>
<dbReference type="Gene3D" id="3.30.530.20">
    <property type="match status" value="1"/>
</dbReference>
<dbReference type="HOGENOM" id="CLU_132600_0_0_6"/>
<accession>A0A0B4XF70</accession>
<reference evidence="1 2" key="1">
    <citation type="journal article" date="2012" name="J. Bacteriol.">
        <title>Genome sequence of an alkane-degrading bacterium, Alcanivorax pacificus type strain W11-5, isolated from deep sea sediment.</title>
        <authorList>
            <person name="Lai Q."/>
            <person name="Shao Z."/>
        </authorList>
    </citation>
    <scope>NUCLEOTIDE SEQUENCE [LARGE SCALE GENOMIC DNA]</scope>
    <source>
        <strain evidence="1 2">W11-5</strain>
    </source>
</reference>
<evidence type="ECO:0000313" key="2">
    <source>
        <dbReference type="Proteomes" id="UP000006764"/>
    </source>
</evidence>
<dbReference type="OrthoDB" id="7063435at2"/>
<dbReference type="KEGG" id="apac:S7S_01275"/>